<dbReference type="InterPro" id="IPR036366">
    <property type="entry name" value="PGBDSf"/>
</dbReference>
<feature type="domain" description="Peptidoglycan binding-like" evidence="2">
    <location>
        <begin position="213"/>
        <end position="257"/>
    </location>
</feature>
<dbReference type="Pfam" id="PF01471">
    <property type="entry name" value="PG_binding_1"/>
    <property type="match status" value="1"/>
</dbReference>
<protein>
    <recommendedName>
        <fullName evidence="2">Peptidoglycan binding-like domain-containing protein</fullName>
    </recommendedName>
</protein>
<dbReference type="InterPro" id="IPR036365">
    <property type="entry name" value="PGBD-like_sf"/>
</dbReference>
<evidence type="ECO:0000256" key="1">
    <source>
        <dbReference type="SAM" id="MobiDB-lite"/>
    </source>
</evidence>
<gene>
    <name evidence="3" type="ORF">EYW49_21975</name>
</gene>
<comment type="caution">
    <text evidence="3">The sequence shown here is derived from an EMBL/GenBank/DDBJ whole genome shotgun (WGS) entry which is preliminary data.</text>
</comment>
<name>A0A4Q9VFB5_9HYPH</name>
<accession>A0A4Q9VFB5</accession>
<evidence type="ECO:0000313" key="3">
    <source>
        <dbReference type="EMBL" id="TBW32609.1"/>
    </source>
</evidence>
<dbReference type="RefSeq" id="WP_131311777.1">
    <property type="nucleotide sequence ID" value="NZ_SJFN01000057.1"/>
</dbReference>
<keyword evidence="4" id="KW-1185">Reference proteome</keyword>
<dbReference type="Proteomes" id="UP000292781">
    <property type="component" value="Unassembled WGS sequence"/>
</dbReference>
<proteinExistence type="predicted"/>
<dbReference type="EMBL" id="SJFN01000057">
    <property type="protein sequence ID" value="TBW32609.1"/>
    <property type="molecule type" value="Genomic_DNA"/>
</dbReference>
<organism evidence="3 4">
    <name type="scientific">Siculibacillus lacustris</name>
    <dbReference type="NCBI Taxonomy" id="1549641"/>
    <lineage>
        <taxon>Bacteria</taxon>
        <taxon>Pseudomonadati</taxon>
        <taxon>Pseudomonadota</taxon>
        <taxon>Alphaproteobacteria</taxon>
        <taxon>Hyphomicrobiales</taxon>
        <taxon>Ancalomicrobiaceae</taxon>
        <taxon>Siculibacillus</taxon>
    </lineage>
</organism>
<dbReference type="SUPFAM" id="SSF47090">
    <property type="entry name" value="PGBD-like"/>
    <property type="match status" value="1"/>
</dbReference>
<feature type="region of interest" description="Disordered" evidence="1">
    <location>
        <begin position="75"/>
        <end position="96"/>
    </location>
</feature>
<dbReference type="InterPro" id="IPR002477">
    <property type="entry name" value="Peptidoglycan-bd-like"/>
</dbReference>
<dbReference type="AlphaFoldDB" id="A0A4Q9VFB5"/>
<evidence type="ECO:0000313" key="4">
    <source>
        <dbReference type="Proteomes" id="UP000292781"/>
    </source>
</evidence>
<dbReference type="Gene3D" id="1.10.101.10">
    <property type="entry name" value="PGBD-like superfamily/PGBD"/>
    <property type="match status" value="1"/>
</dbReference>
<reference evidence="3 4" key="1">
    <citation type="submission" date="2019-02" db="EMBL/GenBank/DDBJ databases">
        <title>Siculibacillus lacustris gen. nov., sp. nov., a new rosette-forming bacterium isolated from a freshwater crater lake (Lake St. Ana, Romania).</title>
        <authorList>
            <person name="Felfoldi T."/>
            <person name="Marton Z."/>
            <person name="Szabo A."/>
            <person name="Mentes A."/>
            <person name="Boka K."/>
            <person name="Marialigeti K."/>
            <person name="Mathe I."/>
            <person name="Koncz M."/>
            <person name="Schumann P."/>
            <person name="Toth E."/>
        </authorList>
    </citation>
    <scope>NUCLEOTIDE SEQUENCE [LARGE SCALE GENOMIC DNA]</scope>
    <source>
        <strain evidence="3 4">SA-279</strain>
    </source>
</reference>
<sequence length="399" mass="42298">MIPFETLSAEYGRLWSTAVVRGAWSAEARQTAAKILRDRARYEAIGADDRSRAPWWWIGVIHHMECGGQFDRHLANGDPLTSRTRQEPPGLPRDGKPPFTFEEGAVAALEIKHVSKVEDWSIERALYGWEVYNGLGYRDNHPETLSPYLWSGTNHYTSGKYVRDHVWSASAVSGQIGAAAILAALIALCPEIPIALPDGVHADPPPALAGFELEAVQRALKGLGYYTGTPDGKPGRLTTQAVAGFRHDHGMGPGGWDAACRDALDAALRTGQTASVSDARATAPIAAVADQPVVVAAETSKTSAKQVVLGGLATAGASLLGPDGDPVGRVQSVVDKAKAARGLYGEIADLVGPVLGWLGDHPALLGGAVLVGVGAWWWARAHGQQLRVLDLFHAGRDGG</sequence>
<dbReference type="OrthoDB" id="482757at2"/>
<evidence type="ECO:0000259" key="2">
    <source>
        <dbReference type="Pfam" id="PF01471"/>
    </source>
</evidence>